<dbReference type="OrthoDB" id="2360619at2"/>
<protein>
    <submittedName>
        <fullName evidence="1">Uncharacterized protein</fullName>
    </submittedName>
</protein>
<accession>A0A3A9KW41</accession>
<sequence>MLTFEEKLEIIESFPALERKDVSLGRVNFHFSESATDKKNVVYHLHPNGNGFVYAGELTGYETNDKGMVNIRDFTEKALRNVLENAIVSLTPEDEEEFEEELFINQNTQTLALVHEDDLWNVYADEQLDGTFTSYKEATQYLTEEGFTKI</sequence>
<gene>
    <name evidence="1" type="ORF">CR203_01935</name>
</gene>
<evidence type="ECO:0000313" key="1">
    <source>
        <dbReference type="EMBL" id="RKL68826.1"/>
    </source>
</evidence>
<keyword evidence="2" id="KW-1185">Reference proteome</keyword>
<dbReference type="RefSeq" id="WP_110936534.1">
    <property type="nucleotide sequence ID" value="NZ_KZ614146.1"/>
</dbReference>
<evidence type="ECO:0000313" key="2">
    <source>
        <dbReference type="Proteomes" id="UP000281498"/>
    </source>
</evidence>
<organism evidence="1 2">
    <name type="scientific">Salipaludibacillus neizhouensis</name>
    <dbReference type="NCBI Taxonomy" id="885475"/>
    <lineage>
        <taxon>Bacteria</taxon>
        <taxon>Bacillati</taxon>
        <taxon>Bacillota</taxon>
        <taxon>Bacilli</taxon>
        <taxon>Bacillales</taxon>
        <taxon>Bacillaceae</taxon>
    </lineage>
</organism>
<proteinExistence type="predicted"/>
<dbReference type="AlphaFoldDB" id="A0A3A9KW41"/>
<comment type="caution">
    <text evidence="1">The sequence shown here is derived from an EMBL/GenBank/DDBJ whole genome shotgun (WGS) entry which is preliminary data.</text>
</comment>
<dbReference type="EMBL" id="PDOE01000001">
    <property type="protein sequence ID" value="RKL68826.1"/>
    <property type="molecule type" value="Genomic_DNA"/>
</dbReference>
<dbReference type="Proteomes" id="UP000281498">
    <property type="component" value="Unassembled WGS sequence"/>
</dbReference>
<reference evidence="1 2" key="1">
    <citation type="submission" date="2017-10" db="EMBL/GenBank/DDBJ databases">
        <title>Bacillus sp. nov., a halophilic bacterium isolated from a Keqin Lake.</title>
        <authorList>
            <person name="Wang H."/>
        </authorList>
    </citation>
    <scope>NUCLEOTIDE SEQUENCE [LARGE SCALE GENOMIC DNA]</scope>
    <source>
        <strain evidence="1 2">KCTC 13187</strain>
    </source>
</reference>
<name>A0A3A9KW41_9BACI</name>